<sequence length="66" mass="7966">MFNFCMTDLIRIILMNRKKFFLRWELVHQVNPSPVRMSNPYVELLQGRIQLSWLQAVLSRSHNHLV</sequence>
<evidence type="ECO:0000313" key="1">
    <source>
        <dbReference type="EMBL" id="JAE25255.1"/>
    </source>
</evidence>
<dbReference type="EMBL" id="GBRH01172641">
    <property type="protein sequence ID" value="JAE25255.1"/>
    <property type="molecule type" value="Transcribed_RNA"/>
</dbReference>
<reference evidence="1" key="2">
    <citation type="journal article" date="2015" name="Data Brief">
        <title>Shoot transcriptome of the giant reed, Arundo donax.</title>
        <authorList>
            <person name="Barrero R.A."/>
            <person name="Guerrero F.D."/>
            <person name="Moolhuijzen P."/>
            <person name="Goolsby J.A."/>
            <person name="Tidwell J."/>
            <person name="Bellgard S.E."/>
            <person name="Bellgard M.I."/>
        </authorList>
    </citation>
    <scope>NUCLEOTIDE SEQUENCE</scope>
    <source>
        <tissue evidence="1">Shoot tissue taken approximately 20 cm above the soil surface</tissue>
    </source>
</reference>
<protein>
    <submittedName>
        <fullName evidence="1">Uncharacterized protein</fullName>
    </submittedName>
</protein>
<proteinExistence type="predicted"/>
<dbReference type="AlphaFoldDB" id="A0A0A9GJE8"/>
<reference evidence="1" key="1">
    <citation type="submission" date="2014-09" db="EMBL/GenBank/DDBJ databases">
        <authorList>
            <person name="Magalhaes I.L.F."/>
            <person name="Oliveira U."/>
            <person name="Santos F.R."/>
            <person name="Vidigal T.H.D.A."/>
            <person name="Brescovit A.D."/>
            <person name="Santos A.J."/>
        </authorList>
    </citation>
    <scope>NUCLEOTIDE SEQUENCE</scope>
    <source>
        <tissue evidence="1">Shoot tissue taken approximately 20 cm above the soil surface</tissue>
    </source>
</reference>
<name>A0A0A9GJE8_ARUDO</name>
<organism evidence="1">
    <name type="scientific">Arundo donax</name>
    <name type="common">Giant reed</name>
    <name type="synonym">Donax arundinaceus</name>
    <dbReference type="NCBI Taxonomy" id="35708"/>
    <lineage>
        <taxon>Eukaryota</taxon>
        <taxon>Viridiplantae</taxon>
        <taxon>Streptophyta</taxon>
        <taxon>Embryophyta</taxon>
        <taxon>Tracheophyta</taxon>
        <taxon>Spermatophyta</taxon>
        <taxon>Magnoliopsida</taxon>
        <taxon>Liliopsida</taxon>
        <taxon>Poales</taxon>
        <taxon>Poaceae</taxon>
        <taxon>PACMAD clade</taxon>
        <taxon>Arundinoideae</taxon>
        <taxon>Arundineae</taxon>
        <taxon>Arundo</taxon>
    </lineage>
</organism>
<accession>A0A0A9GJE8</accession>